<evidence type="ECO:0000256" key="1">
    <source>
        <dbReference type="ARBA" id="ARBA00022741"/>
    </source>
</evidence>
<keyword evidence="3" id="KW-0812">Transmembrane</keyword>
<proteinExistence type="predicted"/>
<dbReference type="GO" id="GO:0004674">
    <property type="term" value="F:protein serine/threonine kinase activity"/>
    <property type="evidence" value="ECO:0007669"/>
    <property type="project" value="TreeGrafter"/>
</dbReference>
<reference evidence="5 6" key="1">
    <citation type="journal article" date="2019" name="Nat. Plants">
        <title>Stout camphor tree genome fills gaps in understanding of flowering plant genome evolution.</title>
        <authorList>
            <person name="Chaw S.M."/>
            <person name="Liu Y.C."/>
            <person name="Wu Y.W."/>
            <person name="Wang H.Y."/>
            <person name="Lin C.I."/>
            <person name="Wu C.S."/>
            <person name="Ke H.M."/>
            <person name="Chang L.Y."/>
            <person name="Hsu C.Y."/>
            <person name="Yang H.T."/>
            <person name="Sudianto E."/>
            <person name="Hsu M.H."/>
            <person name="Wu K.P."/>
            <person name="Wang L.N."/>
            <person name="Leebens-Mack J.H."/>
            <person name="Tsai I.J."/>
        </authorList>
    </citation>
    <scope>NUCLEOTIDE SEQUENCE [LARGE SCALE GENOMIC DNA]</scope>
    <source>
        <strain evidence="6">cv. Chaw 1501</strain>
        <tissue evidence="5">Young leaves</tissue>
    </source>
</reference>
<keyword evidence="5" id="KW-0675">Receptor</keyword>
<keyword evidence="2" id="KW-0067">ATP-binding</keyword>
<dbReference type="PROSITE" id="PS50011">
    <property type="entry name" value="PROTEIN_KINASE_DOM"/>
    <property type="match status" value="1"/>
</dbReference>
<dbReference type="GO" id="GO:0007166">
    <property type="term" value="P:cell surface receptor signaling pathway"/>
    <property type="evidence" value="ECO:0007669"/>
    <property type="project" value="InterPro"/>
</dbReference>
<dbReference type="GO" id="GO:0005524">
    <property type="term" value="F:ATP binding"/>
    <property type="evidence" value="ECO:0007669"/>
    <property type="project" value="UniProtKB-KW"/>
</dbReference>
<dbReference type="SUPFAM" id="SSF56112">
    <property type="entry name" value="Protein kinase-like (PK-like)"/>
    <property type="match status" value="1"/>
</dbReference>
<dbReference type="EMBL" id="QPKB01000003">
    <property type="protein sequence ID" value="RWR79823.1"/>
    <property type="molecule type" value="Genomic_DNA"/>
</dbReference>
<comment type="caution">
    <text evidence="5">The sequence shown here is derived from an EMBL/GenBank/DDBJ whole genome shotgun (WGS) entry which is preliminary data.</text>
</comment>
<sequence>MRLSSHPFFFFIPRSLFCSSSAICFVSLGMSPFDFFFKKKKKKEEEERHAILGRRQGEQGWLEDGARLLKEIISSCDGRGCYPIRMFSAKEIQQAIGERFSDDVIEKVLAGTHEVFEGTHEDRQIIIKVYRIEERERNVICGIDEREMAFNEVATVTQIKHANVAKLLGCCFEMEQPILIYEKVPFILSNLLFEANPPSSSPISWDHRLRIAIEIAYAITYLHIGTSRPIVHRDINCSNILLDEHFKPKLTDFSLSRTIPFGKTHVAAGALLGAFAYMAPEYACFGIVSEKSDVYSYGVVLLELLSGQRRFAGDIDNETLNKLLWTNESTEKEERLELILHNGLSMDVRQVEQAMACIEVAVGCTLENPAKRPAMKEVTQQLMQIERGELPLSSSLLRVQQLATVGSSEGFSQIRTQYERESGSSEGVSPR</sequence>
<keyword evidence="6" id="KW-1185">Reference proteome</keyword>
<feature type="transmembrane region" description="Helical" evidence="3">
    <location>
        <begin position="12"/>
        <end position="33"/>
    </location>
</feature>
<keyword evidence="5" id="KW-0808">Transferase</keyword>
<dbReference type="PANTHER" id="PTHR27005">
    <property type="entry name" value="WALL-ASSOCIATED RECEPTOR KINASE-LIKE 21"/>
    <property type="match status" value="1"/>
</dbReference>
<evidence type="ECO:0000259" key="4">
    <source>
        <dbReference type="PROSITE" id="PS50011"/>
    </source>
</evidence>
<keyword evidence="3" id="KW-1133">Transmembrane helix</keyword>
<dbReference type="Gene3D" id="1.10.510.10">
    <property type="entry name" value="Transferase(Phosphotransferase) domain 1"/>
    <property type="match status" value="1"/>
</dbReference>
<organism evidence="5 6">
    <name type="scientific">Cinnamomum micranthum f. kanehirae</name>
    <dbReference type="NCBI Taxonomy" id="337451"/>
    <lineage>
        <taxon>Eukaryota</taxon>
        <taxon>Viridiplantae</taxon>
        <taxon>Streptophyta</taxon>
        <taxon>Embryophyta</taxon>
        <taxon>Tracheophyta</taxon>
        <taxon>Spermatophyta</taxon>
        <taxon>Magnoliopsida</taxon>
        <taxon>Magnoliidae</taxon>
        <taxon>Laurales</taxon>
        <taxon>Lauraceae</taxon>
        <taxon>Cinnamomum</taxon>
    </lineage>
</organism>
<name>A0A3S4NPB6_9MAGN</name>
<dbReference type="PANTHER" id="PTHR27005:SF283">
    <property type="entry name" value="OS02G0633066 PROTEIN"/>
    <property type="match status" value="1"/>
</dbReference>
<dbReference type="InterPro" id="IPR000719">
    <property type="entry name" value="Prot_kinase_dom"/>
</dbReference>
<evidence type="ECO:0000256" key="3">
    <source>
        <dbReference type="SAM" id="Phobius"/>
    </source>
</evidence>
<dbReference type="OrthoDB" id="75710at2759"/>
<feature type="domain" description="Protein kinase" evidence="4">
    <location>
        <begin position="90"/>
        <end position="383"/>
    </location>
</feature>
<dbReference type="InterPro" id="IPR045274">
    <property type="entry name" value="WAK-like"/>
</dbReference>
<dbReference type="Pfam" id="PF07714">
    <property type="entry name" value="PK_Tyr_Ser-Thr"/>
    <property type="match status" value="1"/>
</dbReference>
<dbReference type="GO" id="GO:0005886">
    <property type="term" value="C:plasma membrane"/>
    <property type="evidence" value="ECO:0007669"/>
    <property type="project" value="TreeGrafter"/>
</dbReference>
<gene>
    <name evidence="5" type="ORF">CKAN_00842200</name>
</gene>
<dbReference type="Proteomes" id="UP000283530">
    <property type="component" value="Unassembled WGS sequence"/>
</dbReference>
<evidence type="ECO:0000313" key="6">
    <source>
        <dbReference type="Proteomes" id="UP000283530"/>
    </source>
</evidence>
<dbReference type="InterPro" id="IPR001245">
    <property type="entry name" value="Ser-Thr/Tyr_kinase_cat_dom"/>
</dbReference>
<dbReference type="AlphaFoldDB" id="A0A3S4NPB6"/>
<dbReference type="STRING" id="337451.A0A3S4NPB6"/>
<dbReference type="Gene3D" id="3.30.200.20">
    <property type="entry name" value="Phosphorylase Kinase, domain 1"/>
    <property type="match status" value="1"/>
</dbReference>
<dbReference type="InterPro" id="IPR011009">
    <property type="entry name" value="Kinase-like_dom_sf"/>
</dbReference>
<evidence type="ECO:0000313" key="5">
    <source>
        <dbReference type="EMBL" id="RWR79823.1"/>
    </source>
</evidence>
<keyword evidence="3" id="KW-0472">Membrane</keyword>
<keyword evidence="5" id="KW-0418">Kinase</keyword>
<accession>A0A3S4NPB6</accession>
<keyword evidence="1" id="KW-0547">Nucleotide-binding</keyword>
<protein>
    <submittedName>
        <fullName evidence="5">Wall-associated receptor kinase-like protein 2</fullName>
    </submittedName>
</protein>
<evidence type="ECO:0000256" key="2">
    <source>
        <dbReference type="ARBA" id="ARBA00022840"/>
    </source>
</evidence>